<comment type="caution">
    <text evidence="3">The sequence shown here is derived from an EMBL/GenBank/DDBJ whole genome shotgun (WGS) entry which is preliminary data.</text>
</comment>
<evidence type="ECO:0000313" key="3">
    <source>
        <dbReference type="EMBL" id="EON75321.1"/>
    </source>
</evidence>
<name>R7ZMJ3_9BACT</name>
<evidence type="ECO:0000259" key="2">
    <source>
        <dbReference type="Pfam" id="PF06713"/>
    </source>
</evidence>
<keyword evidence="1" id="KW-0812">Transmembrane</keyword>
<dbReference type="STRING" id="1232681.ADIS_4234"/>
<organism evidence="3 4">
    <name type="scientific">Lunatimonas lonarensis</name>
    <dbReference type="NCBI Taxonomy" id="1232681"/>
    <lineage>
        <taxon>Bacteria</taxon>
        <taxon>Pseudomonadati</taxon>
        <taxon>Bacteroidota</taxon>
        <taxon>Cytophagia</taxon>
        <taxon>Cytophagales</taxon>
        <taxon>Cyclobacteriaceae</taxon>
    </lineage>
</organism>
<protein>
    <recommendedName>
        <fullName evidence="2">Uncharacterized protein YyaB-like PH domain-containing protein</fullName>
    </recommendedName>
</protein>
<dbReference type="InterPro" id="IPR009589">
    <property type="entry name" value="PH_YyaB-like"/>
</dbReference>
<evidence type="ECO:0000313" key="4">
    <source>
        <dbReference type="Proteomes" id="UP000013909"/>
    </source>
</evidence>
<proteinExistence type="predicted"/>
<feature type="transmembrane region" description="Helical" evidence="1">
    <location>
        <begin position="42"/>
        <end position="63"/>
    </location>
</feature>
<sequence>MKKQYKPKKGVLVYLMLSGFLAYFFVRWHFSDHDFPHILGSSSFLLFPCAYLVFYILNTTYWIQDRTFFYRSGFMKGEVDVDSIKSIDVGITRWVGERAALATRGILIKYNRYDDLFVAPMNTEELVRDLLALNPGIHVNQAARA</sequence>
<gene>
    <name evidence="3" type="ORF">ADIS_4234</name>
</gene>
<feature type="transmembrane region" description="Helical" evidence="1">
    <location>
        <begin position="12"/>
        <end position="30"/>
    </location>
</feature>
<reference evidence="3 4" key="1">
    <citation type="submission" date="2013-02" db="EMBL/GenBank/DDBJ databases">
        <title>A novel strain isolated from Lonar lake, Maharashtra, India.</title>
        <authorList>
            <person name="Singh A."/>
        </authorList>
    </citation>
    <scope>NUCLEOTIDE SEQUENCE [LARGE SCALE GENOMIC DNA]</scope>
    <source>
        <strain evidence="3 4">AK24</strain>
    </source>
</reference>
<dbReference type="Pfam" id="PF06713">
    <property type="entry name" value="bPH_4"/>
    <property type="match status" value="1"/>
</dbReference>
<keyword evidence="1" id="KW-1133">Transmembrane helix</keyword>
<dbReference type="OrthoDB" id="1437824at2"/>
<dbReference type="AlphaFoldDB" id="R7ZMJ3"/>
<keyword evidence="1" id="KW-0472">Membrane</keyword>
<keyword evidence="4" id="KW-1185">Reference proteome</keyword>
<accession>R7ZMJ3</accession>
<dbReference type="Proteomes" id="UP000013909">
    <property type="component" value="Unassembled WGS sequence"/>
</dbReference>
<dbReference type="RefSeq" id="WP_010856347.1">
    <property type="nucleotide sequence ID" value="NZ_AQHR01000109.1"/>
</dbReference>
<feature type="domain" description="Uncharacterized protein YyaB-like PH" evidence="2">
    <location>
        <begin position="59"/>
        <end position="133"/>
    </location>
</feature>
<dbReference type="GO" id="GO:0030153">
    <property type="term" value="P:bacteriocin immunity"/>
    <property type="evidence" value="ECO:0007669"/>
    <property type="project" value="InterPro"/>
</dbReference>
<evidence type="ECO:0000256" key="1">
    <source>
        <dbReference type="SAM" id="Phobius"/>
    </source>
</evidence>
<dbReference type="EMBL" id="AQHR01000109">
    <property type="protein sequence ID" value="EON75321.1"/>
    <property type="molecule type" value="Genomic_DNA"/>
</dbReference>